<dbReference type="OrthoDB" id="10260865at2759"/>
<reference evidence="2" key="1">
    <citation type="submission" date="2021-05" db="EMBL/GenBank/DDBJ databases">
        <title>The genome of the haptophyte Pavlova lutheri (Diacronema luteri, Pavlovales) - a model for lipid biosynthesis in eukaryotic algae.</title>
        <authorList>
            <person name="Hulatt C.J."/>
            <person name="Posewitz M.C."/>
        </authorList>
    </citation>
    <scope>NUCLEOTIDE SEQUENCE</scope>
    <source>
        <strain evidence="2">NIVA-4/92</strain>
    </source>
</reference>
<organism evidence="2 3">
    <name type="scientific">Diacronema lutheri</name>
    <name type="common">Unicellular marine alga</name>
    <name type="synonym">Monochrysis lutheri</name>
    <dbReference type="NCBI Taxonomy" id="2081491"/>
    <lineage>
        <taxon>Eukaryota</taxon>
        <taxon>Haptista</taxon>
        <taxon>Haptophyta</taxon>
        <taxon>Pavlovophyceae</taxon>
        <taxon>Pavlovales</taxon>
        <taxon>Pavlovaceae</taxon>
        <taxon>Diacronema</taxon>
    </lineage>
</organism>
<gene>
    <name evidence="2" type="ORF">KFE25_012856</name>
</gene>
<feature type="chain" id="PRO_5035223698" description="CreA protein" evidence="1">
    <location>
        <begin position="17"/>
        <end position="201"/>
    </location>
</feature>
<evidence type="ECO:0008006" key="4">
    <source>
        <dbReference type="Google" id="ProtNLM"/>
    </source>
</evidence>
<dbReference type="AlphaFoldDB" id="A0A8J5X2X5"/>
<evidence type="ECO:0000313" key="2">
    <source>
        <dbReference type="EMBL" id="KAG8459521.1"/>
    </source>
</evidence>
<name>A0A8J5X2X5_DIALT</name>
<dbReference type="PANTHER" id="PTHR37952:SF2">
    <property type="entry name" value="PROTEIN CREA"/>
    <property type="match status" value="1"/>
</dbReference>
<protein>
    <recommendedName>
        <fullName evidence="4">CreA protein</fullName>
    </recommendedName>
</protein>
<accession>A0A8J5X2X5</accession>
<dbReference type="OMA" id="RTSMCAV"/>
<evidence type="ECO:0000256" key="1">
    <source>
        <dbReference type="SAM" id="SignalP"/>
    </source>
</evidence>
<keyword evidence="3" id="KW-1185">Reference proteome</keyword>
<dbReference type="Pfam" id="PF05981">
    <property type="entry name" value="CreA"/>
    <property type="match status" value="1"/>
</dbReference>
<feature type="signal peptide" evidence="1">
    <location>
        <begin position="1"/>
        <end position="16"/>
    </location>
</feature>
<evidence type="ECO:0000313" key="3">
    <source>
        <dbReference type="Proteomes" id="UP000751190"/>
    </source>
</evidence>
<comment type="caution">
    <text evidence="2">The sequence shown here is derived from an EMBL/GenBank/DDBJ whole genome shotgun (WGS) entry which is preliminary data.</text>
</comment>
<dbReference type="EMBL" id="JAGTXO010000040">
    <property type="protein sequence ID" value="KAG8459521.1"/>
    <property type="molecule type" value="Genomic_DNA"/>
</dbReference>
<keyword evidence="1" id="KW-0732">Signal</keyword>
<dbReference type="PANTHER" id="PTHR37952">
    <property type="match status" value="1"/>
</dbReference>
<sequence>MAIVVIFALALGLVHPQGVHPRLERAVHGAPPATPARLDRSAFLRAALGVVAGAAGAAVAAPARAETVASIGTSGLLFKDTLNIESFDDPKVSGVKLYVADFQRPINERLSANFFSDPTQASVTCVRTGTVALAADINTSAEGEEVFSQARSLFFKSVKVRRIYDKNSNALIYVSYSSRLSREDDSNKSRFKSTMCAVPIG</sequence>
<dbReference type="Proteomes" id="UP000751190">
    <property type="component" value="Unassembled WGS sequence"/>
</dbReference>
<proteinExistence type="predicted"/>
<dbReference type="InterPro" id="IPR010292">
    <property type="entry name" value="Uncharacterised_CreA"/>
</dbReference>